<feature type="compositionally biased region" description="Low complexity" evidence="5">
    <location>
        <begin position="333"/>
        <end position="352"/>
    </location>
</feature>
<gene>
    <name evidence="8" type="ORF">G6M90_00g021270</name>
</gene>
<feature type="compositionally biased region" description="Polar residues" evidence="5">
    <location>
        <begin position="316"/>
        <end position="332"/>
    </location>
</feature>
<evidence type="ECO:0000313" key="9">
    <source>
        <dbReference type="Proteomes" id="UP000510686"/>
    </source>
</evidence>
<dbReference type="OrthoDB" id="5386093at2759"/>
<dbReference type="PANTHER" id="PTHR15549:SF30">
    <property type="entry name" value="MID2 DOMAIN-CONTAINING PROTEIN"/>
    <property type="match status" value="1"/>
</dbReference>
<reference evidence="8 9" key="1">
    <citation type="submission" date="2020-07" db="EMBL/GenBank/DDBJ databases">
        <title>Telomere length de novo assembly of all 7 chromosomes of the fungus, Metarhizium brunneum, using a novel assembly pipeline.</title>
        <authorList>
            <person name="Saud z."/>
            <person name="Kortsinoglou A."/>
            <person name="Kouvelis V.N."/>
            <person name="Butt T.M."/>
        </authorList>
    </citation>
    <scope>NUCLEOTIDE SEQUENCE [LARGE SCALE GENOMIC DNA]</scope>
    <source>
        <strain evidence="8 9">4556</strain>
    </source>
</reference>
<dbReference type="KEGG" id="mbrn:26237865"/>
<dbReference type="GO" id="GO:0016020">
    <property type="term" value="C:membrane"/>
    <property type="evidence" value="ECO:0007669"/>
    <property type="project" value="UniProtKB-SubCell"/>
</dbReference>
<feature type="region of interest" description="Disordered" evidence="5">
    <location>
        <begin position="190"/>
        <end position="237"/>
    </location>
</feature>
<evidence type="ECO:0000256" key="4">
    <source>
        <dbReference type="ARBA" id="ARBA00023136"/>
    </source>
</evidence>
<dbReference type="GeneID" id="26237865"/>
<evidence type="ECO:0000256" key="5">
    <source>
        <dbReference type="SAM" id="MobiDB-lite"/>
    </source>
</evidence>
<feature type="region of interest" description="Disordered" evidence="5">
    <location>
        <begin position="310"/>
        <end position="360"/>
    </location>
</feature>
<keyword evidence="2 6" id="KW-0812">Transmembrane</keyword>
<dbReference type="AlphaFoldDB" id="A0A7D5UT67"/>
<evidence type="ECO:0000313" key="8">
    <source>
        <dbReference type="EMBL" id="QLI66394.1"/>
    </source>
</evidence>
<proteinExistence type="predicted"/>
<accession>A0A7D5UT67</accession>
<feature type="transmembrane region" description="Helical" evidence="6">
    <location>
        <begin position="243"/>
        <end position="266"/>
    </location>
</feature>
<keyword evidence="9" id="KW-1185">Reference proteome</keyword>
<evidence type="ECO:0000256" key="1">
    <source>
        <dbReference type="ARBA" id="ARBA00004167"/>
    </source>
</evidence>
<sequence length="443" mass="46365">MISNHFFTQLPPPSTALFVFSTLCSLVAGNVLPQETKTVEAHAFNVRPWPLATLAPASPLELLRRESNTICGYIGGDPNLPATCLAGSHCAADVENGVIGCCPDKGPCNAGIFTGCVDRNSGPQTVADPYIYTCRGKNVCYKNMFEGGYFQYGCGSASALATTVVLTASGRLPLDLTTISVKLTATVTPLSSPATLSSEPSRTSDSSTVLESPVASGKPPEPSETHGGAAPSSNGSSSTNTGAIIGGAVGGVAAVFAIATLAFLLWRRKSSNVRRGPGNEKDSRYIRSMAPAAHREFEPLPSSHDASEARFHAGYGNSTPGNSTPGNRTPGISTLAASTSDSVSAVSGRSGSPRVQPYSHDTIDAVATRSGHTNYDSDRVPLTRELDDFSHGFNSALEAIESDSDVEANRNHMATYPGPRRGGGGGGVLWQQNRRRSRNLAWM</sequence>
<evidence type="ECO:0000256" key="3">
    <source>
        <dbReference type="ARBA" id="ARBA00022989"/>
    </source>
</evidence>
<dbReference type="EMBL" id="CP058932">
    <property type="protein sequence ID" value="QLI66394.1"/>
    <property type="molecule type" value="Genomic_DNA"/>
</dbReference>
<dbReference type="RefSeq" id="XP_014548421.1">
    <property type="nucleotide sequence ID" value="XM_014692935.1"/>
</dbReference>
<keyword evidence="7" id="KW-0732">Signal</keyword>
<feature type="chain" id="PRO_5028959489" description="Mid2 domain-containing protein" evidence="7">
    <location>
        <begin position="30"/>
        <end position="443"/>
    </location>
</feature>
<organism evidence="8 9">
    <name type="scientific">Metarhizium brunneum</name>
    <dbReference type="NCBI Taxonomy" id="500148"/>
    <lineage>
        <taxon>Eukaryota</taxon>
        <taxon>Fungi</taxon>
        <taxon>Dikarya</taxon>
        <taxon>Ascomycota</taxon>
        <taxon>Pezizomycotina</taxon>
        <taxon>Sordariomycetes</taxon>
        <taxon>Hypocreomycetidae</taxon>
        <taxon>Hypocreales</taxon>
        <taxon>Clavicipitaceae</taxon>
        <taxon>Metarhizium</taxon>
    </lineage>
</organism>
<protein>
    <recommendedName>
        <fullName evidence="10">Mid2 domain-containing protein</fullName>
    </recommendedName>
</protein>
<feature type="signal peptide" evidence="7">
    <location>
        <begin position="1"/>
        <end position="29"/>
    </location>
</feature>
<evidence type="ECO:0000256" key="7">
    <source>
        <dbReference type="SAM" id="SignalP"/>
    </source>
</evidence>
<keyword evidence="3 6" id="KW-1133">Transmembrane helix</keyword>
<comment type="subcellular location">
    <subcellularLocation>
        <location evidence="1">Membrane</location>
        <topology evidence="1">Single-pass membrane protein</topology>
    </subcellularLocation>
</comment>
<keyword evidence="4 6" id="KW-0472">Membrane</keyword>
<dbReference type="InterPro" id="IPR051694">
    <property type="entry name" value="Immunoregulatory_rcpt-like"/>
</dbReference>
<evidence type="ECO:0008006" key="10">
    <source>
        <dbReference type="Google" id="ProtNLM"/>
    </source>
</evidence>
<dbReference type="GO" id="GO:0071944">
    <property type="term" value="C:cell periphery"/>
    <property type="evidence" value="ECO:0007669"/>
    <property type="project" value="UniProtKB-ARBA"/>
</dbReference>
<dbReference type="Proteomes" id="UP000510686">
    <property type="component" value="Chromosome 1"/>
</dbReference>
<name>A0A7D5UT67_9HYPO</name>
<evidence type="ECO:0000256" key="2">
    <source>
        <dbReference type="ARBA" id="ARBA00022692"/>
    </source>
</evidence>
<dbReference type="PANTHER" id="PTHR15549">
    <property type="entry name" value="PAIRED IMMUNOGLOBULIN-LIKE TYPE 2 RECEPTOR"/>
    <property type="match status" value="1"/>
</dbReference>
<feature type="compositionally biased region" description="Low complexity" evidence="5">
    <location>
        <begin position="195"/>
        <end position="208"/>
    </location>
</feature>
<evidence type="ECO:0000256" key="6">
    <source>
        <dbReference type="SAM" id="Phobius"/>
    </source>
</evidence>